<accession>A0A1S3JIZ0</accession>
<sequence>MASSGIVPLLLVLVFGCGWSVHGTYFPLFSSASRYFRFFPLADKPGECSTAPFYRVRSRLCNQDHLCPGDWKCCPHAYHGYICRPPKFESVPKTESRIESLAMQGVFAHCALKPNMGTPEPDRVNVHGNIDMIQRQGVLEVRVNISGLPLDGSQEHGLHVHAFGDLSGGCGSTKGHYNPTGVTHGAPTDVVRHIGDWGNVPQDKNGQIVTSFFDGIASLVGKNNIVGRAIVLHTGKDDLGRGGNAASLANGNAGPRLGCCVIGITNGQRVAVPAA</sequence>
<dbReference type="AlphaFoldDB" id="A0A1S3JIZ0"/>
<dbReference type="Gene3D" id="4.10.75.10">
    <property type="entry name" value="Elafin-like"/>
    <property type="match status" value="1"/>
</dbReference>
<comment type="similarity">
    <text evidence="1">Belongs to the Cu-Zn superoxide dismutase family.</text>
</comment>
<dbReference type="GeneID" id="106173497"/>
<keyword evidence="1" id="KW-0862">Zinc</keyword>
<dbReference type="EC" id="1.15.1.1" evidence="1"/>
<organism evidence="4 5">
    <name type="scientific">Lingula anatina</name>
    <name type="common">Brachiopod</name>
    <name type="synonym">Lingula unguis</name>
    <dbReference type="NCBI Taxonomy" id="7574"/>
    <lineage>
        <taxon>Eukaryota</taxon>
        <taxon>Metazoa</taxon>
        <taxon>Spiralia</taxon>
        <taxon>Lophotrochozoa</taxon>
        <taxon>Brachiopoda</taxon>
        <taxon>Linguliformea</taxon>
        <taxon>Lingulata</taxon>
        <taxon>Lingulida</taxon>
        <taxon>Linguloidea</taxon>
        <taxon>Lingulidae</taxon>
        <taxon>Lingula</taxon>
    </lineage>
</organism>
<feature type="domain" description="Superoxide dismutase copper/zinc binding" evidence="2">
    <location>
        <begin position="126"/>
        <end position="262"/>
    </location>
</feature>
<feature type="domain" description="WAP" evidence="3">
    <location>
        <begin position="44"/>
        <end position="86"/>
    </location>
</feature>
<dbReference type="OrthoDB" id="2015551at2759"/>
<dbReference type="STRING" id="7574.A0A1S3JIZ0"/>
<dbReference type="GO" id="GO:0004784">
    <property type="term" value="F:superoxide dismutase activity"/>
    <property type="evidence" value="ECO:0007669"/>
    <property type="project" value="UniProtKB-EC"/>
</dbReference>
<dbReference type="SUPFAM" id="SSF57256">
    <property type="entry name" value="Elafin-like"/>
    <property type="match status" value="1"/>
</dbReference>
<dbReference type="GO" id="GO:0005576">
    <property type="term" value="C:extracellular region"/>
    <property type="evidence" value="ECO:0007669"/>
    <property type="project" value="InterPro"/>
</dbReference>
<gene>
    <name evidence="5" type="primary">LOC106173497</name>
</gene>
<dbReference type="Pfam" id="PF00095">
    <property type="entry name" value="WAP"/>
    <property type="match status" value="1"/>
</dbReference>
<name>A0A1S3JIZ0_LINAN</name>
<dbReference type="PROSITE" id="PS00332">
    <property type="entry name" value="SOD_CU_ZN_2"/>
    <property type="match status" value="1"/>
</dbReference>
<dbReference type="InParanoid" id="A0A1S3JIZ0"/>
<proteinExistence type="inferred from homology"/>
<dbReference type="RefSeq" id="XP_013410091.1">
    <property type="nucleotide sequence ID" value="XM_013554637.2"/>
</dbReference>
<keyword evidence="1" id="KW-0560">Oxidoreductase</keyword>
<dbReference type="GO" id="GO:0030414">
    <property type="term" value="F:peptidase inhibitor activity"/>
    <property type="evidence" value="ECO:0007669"/>
    <property type="project" value="InterPro"/>
</dbReference>
<evidence type="ECO:0000259" key="2">
    <source>
        <dbReference type="Pfam" id="PF00080"/>
    </source>
</evidence>
<protein>
    <recommendedName>
        <fullName evidence="1">Superoxide dismutase [Cu-Zn]</fullName>
        <ecNumber evidence="1">1.15.1.1</ecNumber>
    </recommendedName>
</protein>
<dbReference type="PANTHER" id="PTHR10003">
    <property type="entry name" value="SUPEROXIDE DISMUTASE CU-ZN -RELATED"/>
    <property type="match status" value="1"/>
</dbReference>
<dbReference type="PRINTS" id="PR00068">
    <property type="entry name" value="CUZNDISMTASE"/>
</dbReference>
<dbReference type="Pfam" id="PF00080">
    <property type="entry name" value="Sod_Cu"/>
    <property type="match status" value="1"/>
</dbReference>
<dbReference type="FunCoup" id="A0A1S3JIZ0">
    <property type="interactions" value="96"/>
</dbReference>
<evidence type="ECO:0000313" key="4">
    <source>
        <dbReference type="Proteomes" id="UP000085678"/>
    </source>
</evidence>
<comment type="cofactor">
    <cofactor evidence="1">
        <name>Cu cation</name>
        <dbReference type="ChEBI" id="CHEBI:23378"/>
    </cofactor>
    <text evidence="1">Binds 1 copper ion per subunit.</text>
</comment>
<evidence type="ECO:0000256" key="1">
    <source>
        <dbReference type="RuleBase" id="RU000393"/>
    </source>
</evidence>
<evidence type="ECO:0000313" key="5">
    <source>
        <dbReference type="RefSeq" id="XP_013410091.1"/>
    </source>
</evidence>
<dbReference type="InterPro" id="IPR024134">
    <property type="entry name" value="SOD_Cu/Zn_/chaperone"/>
</dbReference>
<dbReference type="InterPro" id="IPR036423">
    <property type="entry name" value="SOD-like_Cu/Zn_dom_sf"/>
</dbReference>
<dbReference type="GO" id="GO:0005507">
    <property type="term" value="F:copper ion binding"/>
    <property type="evidence" value="ECO:0007669"/>
    <property type="project" value="InterPro"/>
</dbReference>
<dbReference type="Proteomes" id="UP000085678">
    <property type="component" value="Unplaced"/>
</dbReference>
<dbReference type="InterPro" id="IPR008197">
    <property type="entry name" value="WAP_dom"/>
</dbReference>
<keyword evidence="1" id="KW-0479">Metal-binding</keyword>
<dbReference type="InterPro" id="IPR036645">
    <property type="entry name" value="Elafin-like_sf"/>
</dbReference>
<comment type="cofactor">
    <cofactor evidence="1">
        <name>Zn(2+)</name>
        <dbReference type="ChEBI" id="CHEBI:29105"/>
    </cofactor>
    <text evidence="1">Binds 1 zinc ion per subunit.</text>
</comment>
<comment type="function">
    <text evidence="1">Destroys radicals which are normally produced within the cells and which are toxic to biological systems.</text>
</comment>
<comment type="catalytic activity">
    <reaction evidence="1">
        <text>2 superoxide + 2 H(+) = H2O2 + O2</text>
        <dbReference type="Rhea" id="RHEA:20696"/>
        <dbReference type="ChEBI" id="CHEBI:15378"/>
        <dbReference type="ChEBI" id="CHEBI:15379"/>
        <dbReference type="ChEBI" id="CHEBI:16240"/>
        <dbReference type="ChEBI" id="CHEBI:18421"/>
        <dbReference type="EC" id="1.15.1.1"/>
    </reaction>
</comment>
<dbReference type="CDD" id="cd00305">
    <property type="entry name" value="Cu-Zn_Superoxide_Dismutase"/>
    <property type="match status" value="1"/>
</dbReference>
<dbReference type="KEGG" id="lak:106173497"/>
<dbReference type="SUPFAM" id="SSF49329">
    <property type="entry name" value="Cu,Zn superoxide dismutase-like"/>
    <property type="match status" value="1"/>
</dbReference>
<reference evidence="5" key="1">
    <citation type="submission" date="2025-08" db="UniProtKB">
        <authorList>
            <consortium name="RefSeq"/>
        </authorList>
    </citation>
    <scope>IDENTIFICATION</scope>
    <source>
        <tissue evidence="5">Gonads</tissue>
    </source>
</reference>
<dbReference type="InterPro" id="IPR001424">
    <property type="entry name" value="SOD_Cu_Zn_dom"/>
</dbReference>
<keyword evidence="4" id="KW-1185">Reference proteome</keyword>
<evidence type="ECO:0000259" key="3">
    <source>
        <dbReference type="Pfam" id="PF00095"/>
    </source>
</evidence>
<dbReference type="InterPro" id="IPR018152">
    <property type="entry name" value="SOD_Cu/Zn_BS"/>
</dbReference>
<keyword evidence="1" id="KW-0186">Copper</keyword>
<dbReference type="Gene3D" id="2.60.40.200">
    <property type="entry name" value="Superoxide dismutase, copper/zinc binding domain"/>
    <property type="match status" value="1"/>
</dbReference>